<dbReference type="SUPFAM" id="SSF46785">
    <property type="entry name" value="Winged helix' DNA-binding domain"/>
    <property type="match status" value="1"/>
</dbReference>
<evidence type="ECO:0000259" key="7">
    <source>
        <dbReference type="PROSITE" id="PS51078"/>
    </source>
</evidence>
<dbReference type="AlphaFoldDB" id="A0A2S9IFA3"/>
<dbReference type="OrthoDB" id="9790046at2"/>
<dbReference type="InterPro" id="IPR029016">
    <property type="entry name" value="GAF-like_dom_sf"/>
</dbReference>
<feature type="domain" description="HTH iclR-type" evidence="6">
    <location>
        <begin position="19"/>
        <end position="80"/>
    </location>
</feature>
<dbReference type="EMBL" id="PDET01000003">
    <property type="protein sequence ID" value="PRD16448.1"/>
    <property type="molecule type" value="Genomic_DNA"/>
</dbReference>
<evidence type="ECO:0000256" key="3">
    <source>
        <dbReference type="ARBA" id="ARBA00023163"/>
    </source>
</evidence>
<evidence type="ECO:0000259" key="6">
    <source>
        <dbReference type="PROSITE" id="PS51077"/>
    </source>
</evidence>
<keyword evidence="3" id="KW-0804">Transcription</keyword>
<dbReference type="PANTHER" id="PTHR30136">
    <property type="entry name" value="HELIX-TURN-HELIX TRANSCRIPTIONAL REGULATOR, ICLR FAMILY"/>
    <property type="match status" value="1"/>
</dbReference>
<dbReference type="Gene3D" id="1.10.10.10">
    <property type="entry name" value="Winged helix-like DNA-binding domain superfamily/Winged helix DNA-binding domain"/>
    <property type="match status" value="1"/>
</dbReference>
<dbReference type="PROSITE" id="PS51078">
    <property type="entry name" value="ICLR_ED"/>
    <property type="match status" value="1"/>
</dbReference>
<evidence type="ECO:0000313" key="9">
    <source>
        <dbReference type="Proteomes" id="UP000239181"/>
    </source>
</evidence>
<dbReference type="Pfam" id="PF01614">
    <property type="entry name" value="IclR_C"/>
    <property type="match status" value="1"/>
</dbReference>
<feature type="domain" description="IclR-ED" evidence="7">
    <location>
        <begin position="81"/>
        <end position="264"/>
    </location>
</feature>
<comment type="caution">
    <text evidence="8">The sequence shown here is derived from an EMBL/GenBank/DDBJ whole genome shotgun (WGS) entry which is preliminary data.</text>
</comment>
<dbReference type="SUPFAM" id="SSF55781">
    <property type="entry name" value="GAF domain-like"/>
    <property type="match status" value="1"/>
</dbReference>
<keyword evidence="9" id="KW-1185">Reference proteome</keyword>
<keyword evidence="1" id="KW-0805">Transcription regulation</keyword>
<evidence type="ECO:0000256" key="5">
    <source>
        <dbReference type="ARBA" id="ARBA00042627"/>
    </source>
</evidence>
<name>A0A2S9IFA3_9GAMM</name>
<dbReference type="SMART" id="SM00346">
    <property type="entry name" value="HTH_ICLR"/>
    <property type="match status" value="1"/>
</dbReference>
<dbReference type="Gene3D" id="3.30.450.40">
    <property type="match status" value="1"/>
</dbReference>
<evidence type="ECO:0000256" key="1">
    <source>
        <dbReference type="ARBA" id="ARBA00023015"/>
    </source>
</evidence>
<organism evidence="8 9">
    <name type="scientific">Pantoea coffeiphila</name>
    <dbReference type="NCBI Taxonomy" id="1465635"/>
    <lineage>
        <taxon>Bacteria</taxon>
        <taxon>Pseudomonadati</taxon>
        <taxon>Pseudomonadota</taxon>
        <taxon>Gammaproteobacteria</taxon>
        <taxon>Enterobacterales</taxon>
        <taxon>Erwiniaceae</taxon>
        <taxon>Pantoea</taxon>
    </lineage>
</organism>
<dbReference type="Pfam" id="PF09339">
    <property type="entry name" value="HTH_IclR"/>
    <property type="match status" value="1"/>
</dbReference>
<dbReference type="InterPro" id="IPR005471">
    <property type="entry name" value="Tscrpt_reg_IclR_N"/>
</dbReference>
<dbReference type="InterPro" id="IPR050707">
    <property type="entry name" value="HTH_MetabolicPath_Reg"/>
</dbReference>
<dbReference type="InterPro" id="IPR036388">
    <property type="entry name" value="WH-like_DNA-bd_sf"/>
</dbReference>
<dbReference type="PROSITE" id="PS51077">
    <property type="entry name" value="HTH_ICLR"/>
    <property type="match status" value="1"/>
</dbReference>
<sequence length="267" mass="28798">MSGNSGTKSDQPLKSVDSVPALRRAVTILDLVAAASGSLSAADITRQLALPKSTAHGQINVLTELGLLVRTAEGTYRLGPHLMHWADGFLSQMDFVSLFRDYFAADSELDGYTITLTVLDRDEVVYVSCRNTDQPLGHSFRIGKRLPAPFTATGKVLLSELDYDELERIFAGRFPAPLTASSVSNLAELRAEFPGIRDRGFSIDNGQIHEAMTCVGSAIYDHTGKVVAGIATSFLSSEARSDMTTRLGEKIRHAAMALSQQSGYRGG</sequence>
<dbReference type="RefSeq" id="WP_105591891.1">
    <property type="nucleotide sequence ID" value="NZ_PDET01000003.1"/>
</dbReference>
<dbReference type="InterPro" id="IPR036390">
    <property type="entry name" value="WH_DNA-bd_sf"/>
</dbReference>
<dbReference type="GO" id="GO:0003677">
    <property type="term" value="F:DNA binding"/>
    <property type="evidence" value="ECO:0007669"/>
    <property type="project" value="UniProtKB-KW"/>
</dbReference>
<dbReference type="InterPro" id="IPR014757">
    <property type="entry name" value="Tscrpt_reg_IclR_C"/>
</dbReference>
<evidence type="ECO:0000256" key="4">
    <source>
        <dbReference type="ARBA" id="ARBA00040379"/>
    </source>
</evidence>
<dbReference type="Proteomes" id="UP000239181">
    <property type="component" value="Unassembled WGS sequence"/>
</dbReference>
<protein>
    <recommendedName>
        <fullName evidence="4">HTH-type transcriptional repressor AllR</fullName>
    </recommendedName>
    <alternativeName>
        <fullName evidence="5">Negative regulator of allantoin and glyoxylate utilization operons</fullName>
    </alternativeName>
</protein>
<gene>
    <name evidence="8" type="ORF">CQW29_06480</name>
</gene>
<reference evidence="8 9" key="1">
    <citation type="submission" date="2017-10" db="EMBL/GenBank/DDBJ databases">
        <title>Draft genome of two endophytic bacteria isolated from 'guarana' Paullinia cupana (Mart.) Ducke.</title>
        <authorList>
            <person name="Siqueira K.A."/>
            <person name="Liotti R.G."/>
            <person name="Mendes T.A."/>
            <person name="Soares M.A."/>
        </authorList>
    </citation>
    <scope>NUCLEOTIDE SEQUENCE [LARGE SCALE GENOMIC DNA]</scope>
    <source>
        <strain evidence="8 9">342</strain>
    </source>
</reference>
<dbReference type="PANTHER" id="PTHR30136:SF24">
    <property type="entry name" value="HTH-TYPE TRANSCRIPTIONAL REPRESSOR ALLR"/>
    <property type="match status" value="1"/>
</dbReference>
<evidence type="ECO:0000313" key="8">
    <source>
        <dbReference type="EMBL" id="PRD16448.1"/>
    </source>
</evidence>
<dbReference type="GO" id="GO:0003700">
    <property type="term" value="F:DNA-binding transcription factor activity"/>
    <property type="evidence" value="ECO:0007669"/>
    <property type="project" value="TreeGrafter"/>
</dbReference>
<accession>A0A2S9IFA3</accession>
<proteinExistence type="predicted"/>
<dbReference type="GO" id="GO:0045892">
    <property type="term" value="P:negative regulation of DNA-templated transcription"/>
    <property type="evidence" value="ECO:0007669"/>
    <property type="project" value="TreeGrafter"/>
</dbReference>
<evidence type="ECO:0000256" key="2">
    <source>
        <dbReference type="ARBA" id="ARBA00023125"/>
    </source>
</evidence>
<keyword evidence="2" id="KW-0238">DNA-binding</keyword>